<dbReference type="InterPro" id="IPR028098">
    <property type="entry name" value="Glyco_trans_4-like_N"/>
</dbReference>
<dbReference type="CDD" id="cd03801">
    <property type="entry name" value="GT4_PimA-like"/>
    <property type="match status" value="1"/>
</dbReference>
<sequence>MSGDLWAGAEAQAFQLISGLQTNGVIKPTAVVFNRGVLFDKLTELGIDVTLADERALSPLGQIKTICKHLRQHPTDILHTHGFKENVLGTVSKYLSGVKRSVLTVHGSPESQSTWRAPRKKLTHLLDRALTAFCHDAVVTVSRHLKALLEPRYPSKTVVIRNFIDTDEILATAPGQPDDQEESDARCRIALVGRCVPVKRIDLFIDTIASLIADHNLDVEGNVCGDGPLLEVMRQYAKDEGVADFIHFRGFIRDMEPEWAAMHFLLMPSDHEGLPMTLLEALLRKVPVVAHNAGGIPEVLDNGNCGALVDNHSGKGYADKLAQLIKQPQTARQLAANGLTHVRKEFSKRENVQKYEGLYRAISQKNNF</sequence>
<dbReference type="RefSeq" id="WP_188437736.1">
    <property type="nucleotide sequence ID" value="NZ_JBHTBD010000005.1"/>
</dbReference>
<accession>A0ABW2IXT9</accession>
<dbReference type="PANTHER" id="PTHR12526">
    <property type="entry name" value="GLYCOSYLTRANSFERASE"/>
    <property type="match status" value="1"/>
</dbReference>
<dbReference type="SUPFAM" id="SSF53756">
    <property type="entry name" value="UDP-Glycosyltransferase/glycogen phosphorylase"/>
    <property type="match status" value="1"/>
</dbReference>
<dbReference type="Pfam" id="PF13692">
    <property type="entry name" value="Glyco_trans_1_4"/>
    <property type="match status" value="1"/>
</dbReference>
<dbReference type="GO" id="GO:0016757">
    <property type="term" value="F:glycosyltransferase activity"/>
    <property type="evidence" value="ECO:0007669"/>
    <property type="project" value="UniProtKB-KW"/>
</dbReference>
<gene>
    <name evidence="2" type="ORF">ACFQQA_12985</name>
</gene>
<keyword evidence="2" id="KW-0328">Glycosyltransferase</keyword>
<name>A0ABW2IXT9_9GAMM</name>
<protein>
    <submittedName>
        <fullName evidence="2">Glycosyltransferase family 4 protein</fullName>
        <ecNumber evidence="2">2.4.-.-</ecNumber>
    </submittedName>
</protein>
<evidence type="ECO:0000259" key="1">
    <source>
        <dbReference type="Pfam" id="PF13439"/>
    </source>
</evidence>
<feature type="domain" description="Glycosyltransferase subfamily 4-like N-terminal" evidence="1">
    <location>
        <begin position="8"/>
        <end position="168"/>
    </location>
</feature>
<evidence type="ECO:0000313" key="2">
    <source>
        <dbReference type="EMBL" id="MFC7295636.1"/>
    </source>
</evidence>
<dbReference type="Gene3D" id="3.40.50.2000">
    <property type="entry name" value="Glycogen Phosphorylase B"/>
    <property type="match status" value="2"/>
</dbReference>
<comment type="caution">
    <text evidence="2">The sequence shown here is derived from an EMBL/GenBank/DDBJ whole genome shotgun (WGS) entry which is preliminary data.</text>
</comment>
<proteinExistence type="predicted"/>
<organism evidence="2 3">
    <name type="scientific">Marinobacter aromaticivorans</name>
    <dbReference type="NCBI Taxonomy" id="1494078"/>
    <lineage>
        <taxon>Bacteria</taxon>
        <taxon>Pseudomonadati</taxon>
        <taxon>Pseudomonadota</taxon>
        <taxon>Gammaproteobacteria</taxon>
        <taxon>Pseudomonadales</taxon>
        <taxon>Marinobacteraceae</taxon>
        <taxon>Marinobacter</taxon>
    </lineage>
</organism>
<dbReference type="Pfam" id="PF13439">
    <property type="entry name" value="Glyco_transf_4"/>
    <property type="match status" value="1"/>
</dbReference>
<reference evidence="3" key="1">
    <citation type="journal article" date="2019" name="Int. J. Syst. Evol. Microbiol.">
        <title>The Global Catalogue of Microorganisms (GCM) 10K type strain sequencing project: providing services to taxonomists for standard genome sequencing and annotation.</title>
        <authorList>
            <consortium name="The Broad Institute Genomics Platform"/>
            <consortium name="The Broad Institute Genome Sequencing Center for Infectious Disease"/>
            <person name="Wu L."/>
            <person name="Ma J."/>
        </authorList>
    </citation>
    <scope>NUCLEOTIDE SEQUENCE [LARGE SCALE GENOMIC DNA]</scope>
    <source>
        <strain evidence="3">CCUG 60559</strain>
    </source>
</reference>
<keyword evidence="2" id="KW-0808">Transferase</keyword>
<dbReference type="EC" id="2.4.-.-" evidence="2"/>
<evidence type="ECO:0000313" key="3">
    <source>
        <dbReference type="Proteomes" id="UP001596506"/>
    </source>
</evidence>
<dbReference type="EMBL" id="JBHTBD010000005">
    <property type="protein sequence ID" value="MFC7295636.1"/>
    <property type="molecule type" value="Genomic_DNA"/>
</dbReference>
<dbReference type="Proteomes" id="UP001596506">
    <property type="component" value="Unassembled WGS sequence"/>
</dbReference>
<keyword evidence="3" id="KW-1185">Reference proteome</keyword>